<name>G6AYK2_9BACT</name>
<organism evidence="1 2">
    <name type="scientific">Leyella stercorea DSM 18206</name>
    <dbReference type="NCBI Taxonomy" id="1002367"/>
    <lineage>
        <taxon>Bacteria</taxon>
        <taxon>Pseudomonadati</taxon>
        <taxon>Bacteroidota</taxon>
        <taxon>Bacteroidia</taxon>
        <taxon>Bacteroidales</taxon>
        <taxon>Prevotellaceae</taxon>
        <taxon>Leyella</taxon>
    </lineage>
</organism>
<gene>
    <name evidence="1" type="ORF">HMPREF0673_01712</name>
</gene>
<comment type="caution">
    <text evidence="1">The sequence shown here is derived from an EMBL/GenBank/DDBJ whole genome shotgun (WGS) entry which is preliminary data.</text>
</comment>
<dbReference type="HOGENOM" id="CLU_3314880_0_0_10"/>
<accession>G6AYK2</accession>
<sequence length="39" mass="3887">MGEYLAPEASVNSVNSVGGLAEGGVGMAGCHTLLICEHL</sequence>
<evidence type="ECO:0000313" key="1">
    <source>
        <dbReference type="EMBL" id="EHJ39235.1"/>
    </source>
</evidence>
<proteinExistence type="predicted"/>
<dbReference type="EMBL" id="AFZZ01000151">
    <property type="protein sequence ID" value="EHJ39235.1"/>
    <property type="molecule type" value="Genomic_DNA"/>
</dbReference>
<dbReference type="Proteomes" id="UP000004407">
    <property type="component" value="Unassembled WGS sequence"/>
</dbReference>
<evidence type="ECO:0000313" key="2">
    <source>
        <dbReference type="Proteomes" id="UP000004407"/>
    </source>
</evidence>
<dbReference type="AlphaFoldDB" id="G6AYK2"/>
<reference evidence="1 2" key="1">
    <citation type="submission" date="2011-08" db="EMBL/GenBank/DDBJ databases">
        <authorList>
            <person name="Weinstock G."/>
            <person name="Sodergren E."/>
            <person name="Clifton S."/>
            <person name="Fulton L."/>
            <person name="Fulton B."/>
            <person name="Courtney L."/>
            <person name="Fronick C."/>
            <person name="Harrison M."/>
            <person name="Strong C."/>
            <person name="Farmer C."/>
            <person name="Delahaunty K."/>
            <person name="Markovic C."/>
            <person name="Hall O."/>
            <person name="Minx P."/>
            <person name="Tomlinson C."/>
            <person name="Mitreva M."/>
            <person name="Hou S."/>
            <person name="Chen J."/>
            <person name="Wollam A."/>
            <person name="Pepin K.H."/>
            <person name="Johnson M."/>
            <person name="Bhonagiri V."/>
            <person name="Zhang X."/>
            <person name="Suruliraj S."/>
            <person name="Warren W."/>
            <person name="Chinwalla A."/>
            <person name="Mardis E.R."/>
            <person name="Wilson R.K."/>
        </authorList>
    </citation>
    <scope>NUCLEOTIDE SEQUENCE [LARGE SCALE GENOMIC DNA]</scope>
    <source>
        <strain evidence="1 2">DSM 18206</strain>
    </source>
</reference>
<protein>
    <submittedName>
        <fullName evidence="1">Uncharacterized protein</fullName>
    </submittedName>
</protein>